<dbReference type="InterPro" id="IPR036956">
    <property type="entry name" value="Impact_N_sf"/>
</dbReference>
<dbReference type="EMBL" id="PISP01000001">
    <property type="protein sequence ID" value="PKD44232.1"/>
    <property type="molecule type" value="Genomic_DNA"/>
</dbReference>
<dbReference type="AlphaFoldDB" id="A0A2N0VJ62"/>
<keyword evidence="4" id="KW-1185">Reference proteome</keyword>
<dbReference type="GO" id="GO:0005737">
    <property type="term" value="C:cytoplasm"/>
    <property type="evidence" value="ECO:0007669"/>
    <property type="project" value="TreeGrafter"/>
</dbReference>
<dbReference type="OrthoDB" id="9813771at2"/>
<dbReference type="Proteomes" id="UP000233398">
    <property type="component" value="Unassembled WGS sequence"/>
</dbReference>
<name>A0A2N0VJ62_9BACT</name>
<dbReference type="InterPro" id="IPR023582">
    <property type="entry name" value="Impact"/>
</dbReference>
<feature type="domain" description="Impact N-terminal" evidence="2">
    <location>
        <begin position="18"/>
        <end position="123"/>
    </location>
</feature>
<dbReference type="InterPro" id="IPR001498">
    <property type="entry name" value="Impact_N"/>
</dbReference>
<comment type="caution">
    <text evidence="3">The sequence shown here is derived from an EMBL/GenBank/DDBJ whole genome shotgun (WGS) entry which is preliminary data.</text>
</comment>
<dbReference type="InterPro" id="IPR020568">
    <property type="entry name" value="Ribosomal_Su5_D2-typ_SF"/>
</dbReference>
<dbReference type="PANTHER" id="PTHR16301">
    <property type="entry name" value="IMPACT-RELATED"/>
    <property type="match status" value="1"/>
</dbReference>
<accession>A0A2N0VJ62</accession>
<evidence type="ECO:0000259" key="2">
    <source>
        <dbReference type="Pfam" id="PF01205"/>
    </source>
</evidence>
<evidence type="ECO:0000256" key="1">
    <source>
        <dbReference type="ARBA" id="ARBA00007665"/>
    </source>
</evidence>
<reference evidence="3 4" key="1">
    <citation type="submission" date="2017-11" db="EMBL/GenBank/DDBJ databases">
        <title>Rhodohalobacter 15182 sp. nov., isolated from a salt lake.</title>
        <authorList>
            <person name="Han S."/>
        </authorList>
    </citation>
    <scope>NUCLEOTIDE SEQUENCE [LARGE SCALE GENOMIC DNA]</scope>
    <source>
        <strain evidence="3 4">15182</strain>
    </source>
</reference>
<dbReference type="GO" id="GO:0006446">
    <property type="term" value="P:regulation of translational initiation"/>
    <property type="evidence" value="ECO:0007669"/>
    <property type="project" value="TreeGrafter"/>
</dbReference>
<dbReference type="PANTHER" id="PTHR16301:SF20">
    <property type="entry name" value="IMPACT FAMILY MEMBER YIGZ"/>
    <property type="match status" value="1"/>
</dbReference>
<protein>
    <recommendedName>
        <fullName evidence="2">Impact N-terminal domain-containing protein</fullName>
    </recommendedName>
</protein>
<proteinExistence type="inferred from homology"/>
<dbReference type="Gene3D" id="3.30.230.30">
    <property type="entry name" value="Impact, N-terminal domain"/>
    <property type="match status" value="1"/>
</dbReference>
<organism evidence="3 4">
    <name type="scientific">Rhodohalobacter barkolensis</name>
    <dbReference type="NCBI Taxonomy" id="2053187"/>
    <lineage>
        <taxon>Bacteria</taxon>
        <taxon>Pseudomonadati</taxon>
        <taxon>Balneolota</taxon>
        <taxon>Balneolia</taxon>
        <taxon>Balneolales</taxon>
        <taxon>Balneolaceae</taxon>
        <taxon>Rhodohalobacter</taxon>
    </lineage>
</organism>
<sequence length="208" mass="23853">MNFLYTVTKLFKSDYRIKESKFLGYLHPAESKTEADHFLETVKDEHPTATHHCYAWRVNPNKIEEFDQDDGEPSGTAGLPILNALKSADLVNCIMVSVRYYGGTKLGKSGLIDAYGESARQCIEHAVMKEVVPVQTYRIQYNYEHQGIIDKLKNDFTLIELNSVYLEDVTYEFGCPVDEIDRLEGKLKSVTHLFEDFEKTGESFHIKK</sequence>
<comment type="similarity">
    <text evidence="1">Belongs to the IMPACT family.</text>
</comment>
<dbReference type="SUPFAM" id="SSF54211">
    <property type="entry name" value="Ribosomal protein S5 domain 2-like"/>
    <property type="match status" value="1"/>
</dbReference>
<evidence type="ECO:0000313" key="3">
    <source>
        <dbReference type="EMBL" id="PKD44232.1"/>
    </source>
</evidence>
<evidence type="ECO:0000313" key="4">
    <source>
        <dbReference type="Proteomes" id="UP000233398"/>
    </source>
</evidence>
<gene>
    <name evidence="3" type="ORF">CWD77_01835</name>
</gene>
<dbReference type="Pfam" id="PF01205">
    <property type="entry name" value="Impact_N"/>
    <property type="match status" value="1"/>
</dbReference>